<evidence type="ECO:0000313" key="2">
    <source>
        <dbReference type="EMBL" id="VVB09394.1"/>
    </source>
</evidence>
<dbReference type="EMBL" id="CABITT030000006">
    <property type="protein sequence ID" value="VVB09394.1"/>
    <property type="molecule type" value="Genomic_DNA"/>
</dbReference>
<organism evidence="2 3">
    <name type="scientific">Arabis nemorensis</name>
    <dbReference type="NCBI Taxonomy" id="586526"/>
    <lineage>
        <taxon>Eukaryota</taxon>
        <taxon>Viridiplantae</taxon>
        <taxon>Streptophyta</taxon>
        <taxon>Embryophyta</taxon>
        <taxon>Tracheophyta</taxon>
        <taxon>Spermatophyta</taxon>
        <taxon>Magnoliopsida</taxon>
        <taxon>eudicotyledons</taxon>
        <taxon>Gunneridae</taxon>
        <taxon>Pentapetalae</taxon>
        <taxon>rosids</taxon>
        <taxon>malvids</taxon>
        <taxon>Brassicales</taxon>
        <taxon>Brassicaceae</taxon>
        <taxon>Arabideae</taxon>
        <taxon>Arabis</taxon>
    </lineage>
</organism>
<keyword evidence="3" id="KW-1185">Reference proteome</keyword>
<dbReference type="AlphaFoldDB" id="A0A565C6W2"/>
<sequence>MKAMDNQIAQVASSSKSPTNALPGKSETNPKSFCNVAVLGKEKVLGVNQRCLELSQQEQNEQDVEEFAMLLGYNEEAAFVMVLSKRWRNLFTIIPKLHFDGDEASFEDFVDGVYVGFTSQSSYKEILSKVEPFPNMIISTVVSAMC</sequence>
<feature type="compositionally biased region" description="Polar residues" evidence="1">
    <location>
        <begin position="7"/>
        <end position="26"/>
    </location>
</feature>
<evidence type="ECO:0000313" key="3">
    <source>
        <dbReference type="Proteomes" id="UP000489600"/>
    </source>
</evidence>
<accession>A0A565C6W2</accession>
<comment type="caution">
    <text evidence="2">The sequence shown here is derived from an EMBL/GenBank/DDBJ whole genome shotgun (WGS) entry which is preliminary data.</text>
</comment>
<gene>
    <name evidence="2" type="ORF">ANE_LOCUS19838</name>
</gene>
<name>A0A565C6W2_9BRAS</name>
<proteinExistence type="predicted"/>
<protein>
    <submittedName>
        <fullName evidence="2">Uncharacterized protein</fullName>
    </submittedName>
</protein>
<dbReference type="OrthoDB" id="612216at2759"/>
<evidence type="ECO:0000256" key="1">
    <source>
        <dbReference type="SAM" id="MobiDB-lite"/>
    </source>
</evidence>
<reference evidence="2" key="1">
    <citation type="submission" date="2019-07" db="EMBL/GenBank/DDBJ databases">
        <authorList>
            <person name="Dittberner H."/>
        </authorList>
    </citation>
    <scope>NUCLEOTIDE SEQUENCE [LARGE SCALE GENOMIC DNA]</scope>
</reference>
<dbReference type="Proteomes" id="UP000489600">
    <property type="component" value="Unassembled WGS sequence"/>
</dbReference>
<feature type="region of interest" description="Disordered" evidence="1">
    <location>
        <begin position="1"/>
        <end position="26"/>
    </location>
</feature>